<proteinExistence type="predicted"/>
<sequence>MHAYENVMISLMMQMSRYSRKSRSIFSKHSLLFLNIRTSTENRESENRESQAGVGKGTKRETWPDSGGRGRYIYKLASVSLESRDLVTTRKEIVASALSGSSVALIARNSVSPS</sequence>
<evidence type="ECO:0000256" key="1">
    <source>
        <dbReference type="SAM" id="MobiDB-lite"/>
    </source>
</evidence>
<protein>
    <submittedName>
        <fullName evidence="3">Uncharacterized protein LOC105429010</fullName>
    </submittedName>
</protein>
<organism evidence="2 3">
    <name type="scientific">Pogonomyrmex barbatus</name>
    <name type="common">red harvester ant</name>
    <dbReference type="NCBI Taxonomy" id="144034"/>
    <lineage>
        <taxon>Eukaryota</taxon>
        <taxon>Metazoa</taxon>
        <taxon>Ecdysozoa</taxon>
        <taxon>Arthropoda</taxon>
        <taxon>Hexapoda</taxon>
        <taxon>Insecta</taxon>
        <taxon>Pterygota</taxon>
        <taxon>Neoptera</taxon>
        <taxon>Endopterygota</taxon>
        <taxon>Hymenoptera</taxon>
        <taxon>Apocrita</taxon>
        <taxon>Aculeata</taxon>
        <taxon>Formicoidea</taxon>
        <taxon>Formicidae</taxon>
        <taxon>Myrmicinae</taxon>
        <taxon>Pogonomyrmex</taxon>
    </lineage>
</organism>
<dbReference type="GeneID" id="105429010"/>
<keyword evidence="2" id="KW-1185">Reference proteome</keyword>
<dbReference type="KEGG" id="pbar:105429010"/>
<name>A0A6I9WC47_9HYME</name>
<gene>
    <name evidence="3" type="primary">LOC105429010</name>
</gene>
<dbReference type="AlphaFoldDB" id="A0A6I9WC47"/>
<feature type="region of interest" description="Disordered" evidence="1">
    <location>
        <begin position="39"/>
        <end position="69"/>
    </location>
</feature>
<feature type="compositionally biased region" description="Basic and acidic residues" evidence="1">
    <location>
        <begin position="40"/>
        <end position="49"/>
    </location>
</feature>
<reference evidence="3" key="1">
    <citation type="submission" date="2025-08" db="UniProtKB">
        <authorList>
            <consortium name="RefSeq"/>
        </authorList>
    </citation>
    <scope>IDENTIFICATION</scope>
</reference>
<accession>A0A6I9WC47</accession>
<dbReference type="RefSeq" id="XP_011639958.1">
    <property type="nucleotide sequence ID" value="XM_011641656.2"/>
</dbReference>
<evidence type="ECO:0000313" key="3">
    <source>
        <dbReference type="RefSeq" id="XP_011639958.1"/>
    </source>
</evidence>
<evidence type="ECO:0000313" key="2">
    <source>
        <dbReference type="Proteomes" id="UP000504615"/>
    </source>
</evidence>
<dbReference type="Proteomes" id="UP000504615">
    <property type="component" value="Unplaced"/>
</dbReference>